<keyword evidence="3" id="KW-0804">Transcription</keyword>
<name>A0A6B0YM01_9CHLR</name>
<accession>A0A6B0YM01</accession>
<dbReference type="EMBL" id="VXRG01000012">
    <property type="protein sequence ID" value="MXY92066.1"/>
    <property type="molecule type" value="Genomic_DNA"/>
</dbReference>
<evidence type="ECO:0000259" key="5">
    <source>
        <dbReference type="PROSITE" id="PS51063"/>
    </source>
</evidence>
<dbReference type="Pfam" id="PF13545">
    <property type="entry name" value="HTH_Crp_2"/>
    <property type="match status" value="1"/>
</dbReference>
<dbReference type="Gene3D" id="2.60.120.10">
    <property type="entry name" value="Jelly Rolls"/>
    <property type="match status" value="1"/>
</dbReference>
<dbReference type="GO" id="GO:0005829">
    <property type="term" value="C:cytosol"/>
    <property type="evidence" value="ECO:0007669"/>
    <property type="project" value="TreeGrafter"/>
</dbReference>
<proteinExistence type="predicted"/>
<keyword evidence="1" id="KW-0805">Transcription regulation</keyword>
<dbReference type="SMART" id="SM00419">
    <property type="entry name" value="HTH_CRP"/>
    <property type="match status" value="1"/>
</dbReference>
<dbReference type="InterPro" id="IPR014710">
    <property type="entry name" value="RmlC-like_jellyroll"/>
</dbReference>
<dbReference type="PANTHER" id="PTHR24567:SF74">
    <property type="entry name" value="HTH-TYPE TRANSCRIPTIONAL REGULATOR ARCR"/>
    <property type="match status" value="1"/>
</dbReference>
<dbReference type="Gene3D" id="1.10.10.10">
    <property type="entry name" value="Winged helix-like DNA-binding domain superfamily/Winged helix DNA-binding domain"/>
    <property type="match status" value="1"/>
</dbReference>
<dbReference type="InterPro" id="IPR000595">
    <property type="entry name" value="cNMP-bd_dom"/>
</dbReference>
<dbReference type="PROSITE" id="PS50042">
    <property type="entry name" value="CNMP_BINDING_3"/>
    <property type="match status" value="1"/>
</dbReference>
<feature type="domain" description="HTH crp-type" evidence="5">
    <location>
        <begin position="143"/>
        <end position="210"/>
    </location>
</feature>
<dbReference type="InterPro" id="IPR036388">
    <property type="entry name" value="WH-like_DNA-bd_sf"/>
</dbReference>
<dbReference type="SMART" id="SM00100">
    <property type="entry name" value="cNMP"/>
    <property type="match status" value="1"/>
</dbReference>
<organism evidence="6">
    <name type="scientific">Caldilineaceae bacterium SB0664_bin_27</name>
    <dbReference type="NCBI Taxonomy" id="2605260"/>
    <lineage>
        <taxon>Bacteria</taxon>
        <taxon>Bacillati</taxon>
        <taxon>Chloroflexota</taxon>
        <taxon>Caldilineae</taxon>
        <taxon>Caldilineales</taxon>
        <taxon>Caldilineaceae</taxon>
    </lineage>
</organism>
<dbReference type="Pfam" id="PF00027">
    <property type="entry name" value="cNMP_binding"/>
    <property type="match status" value="1"/>
</dbReference>
<dbReference type="PROSITE" id="PS51063">
    <property type="entry name" value="HTH_CRP_2"/>
    <property type="match status" value="1"/>
</dbReference>
<dbReference type="InterPro" id="IPR012318">
    <property type="entry name" value="HTH_CRP"/>
</dbReference>
<dbReference type="GO" id="GO:0003700">
    <property type="term" value="F:DNA-binding transcription factor activity"/>
    <property type="evidence" value="ECO:0007669"/>
    <property type="project" value="TreeGrafter"/>
</dbReference>
<evidence type="ECO:0000259" key="4">
    <source>
        <dbReference type="PROSITE" id="PS50042"/>
    </source>
</evidence>
<dbReference type="AlphaFoldDB" id="A0A6B0YM01"/>
<gene>
    <name evidence="6" type="ORF">F4Y42_01310</name>
</gene>
<evidence type="ECO:0000256" key="3">
    <source>
        <dbReference type="ARBA" id="ARBA00023163"/>
    </source>
</evidence>
<dbReference type="GO" id="GO:0003677">
    <property type="term" value="F:DNA binding"/>
    <property type="evidence" value="ECO:0007669"/>
    <property type="project" value="UniProtKB-KW"/>
</dbReference>
<dbReference type="SUPFAM" id="SSF51206">
    <property type="entry name" value="cAMP-binding domain-like"/>
    <property type="match status" value="1"/>
</dbReference>
<dbReference type="SUPFAM" id="SSF46785">
    <property type="entry name" value="Winged helix' DNA-binding domain"/>
    <property type="match status" value="1"/>
</dbReference>
<dbReference type="InterPro" id="IPR036390">
    <property type="entry name" value="WH_DNA-bd_sf"/>
</dbReference>
<sequence>MKFLSELMVFQDLTSREMEELNRITTMSTVRKGRVFYRPEEPGEVLFILKEGRVQLYRISPEGKKLVITTLGPHTLFGEMALLGTKMHNTFAEAIDDCLICVMSRNDLERLILSKPQVALRILEITGKRLQEAEESLENMAFKGIPARLANLLLRLSDEQQSDEVTGLTHQDLAESIGTYRETATQVLNDLKARGLIEIGRKRIKLLDRETISIIGSKRIKLLDENI</sequence>
<reference evidence="6" key="1">
    <citation type="submission" date="2019-09" db="EMBL/GenBank/DDBJ databases">
        <title>Characterisation of the sponge microbiome using genome-centric metagenomics.</title>
        <authorList>
            <person name="Engelberts J.P."/>
            <person name="Robbins S.J."/>
            <person name="De Goeij J.M."/>
            <person name="Aranda M."/>
            <person name="Bell S.C."/>
            <person name="Webster N.S."/>
        </authorList>
    </citation>
    <scope>NUCLEOTIDE SEQUENCE</scope>
    <source>
        <strain evidence="6">SB0664_bin_27</strain>
    </source>
</reference>
<dbReference type="PANTHER" id="PTHR24567">
    <property type="entry name" value="CRP FAMILY TRANSCRIPTIONAL REGULATORY PROTEIN"/>
    <property type="match status" value="1"/>
</dbReference>
<evidence type="ECO:0000313" key="6">
    <source>
        <dbReference type="EMBL" id="MXY92066.1"/>
    </source>
</evidence>
<evidence type="ECO:0000256" key="2">
    <source>
        <dbReference type="ARBA" id="ARBA00023125"/>
    </source>
</evidence>
<feature type="domain" description="Cyclic nucleotide-binding" evidence="4">
    <location>
        <begin position="9"/>
        <end position="129"/>
    </location>
</feature>
<dbReference type="InterPro" id="IPR018490">
    <property type="entry name" value="cNMP-bd_dom_sf"/>
</dbReference>
<dbReference type="CDD" id="cd00038">
    <property type="entry name" value="CAP_ED"/>
    <property type="match status" value="1"/>
</dbReference>
<keyword evidence="2" id="KW-0238">DNA-binding</keyword>
<dbReference type="InterPro" id="IPR050397">
    <property type="entry name" value="Env_Response_Regulators"/>
</dbReference>
<evidence type="ECO:0000256" key="1">
    <source>
        <dbReference type="ARBA" id="ARBA00023015"/>
    </source>
</evidence>
<protein>
    <submittedName>
        <fullName evidence="6">Crp/Fnr family transcriptional regulator</fullName>
    </submittedName>
</protein>
<comment type="caution">
    <text evidence="6">The sequence shown here is derived from an EMBL/GenBank/DDBJ whole genome shotgun (WGS) entry which is preliminary data.</text>
</comment>